<protein>
    <submittedName>
        <fullName evidence="5">Uncharacterized protein MAL13P1.304 isoform X2</fullName>
    </submittedName>
</protein>
<feature type="region of interest" description="Disordered" evidence="2">
    <location>
        <begin position="792"/>
        <end position="849"/>
    </location>
</feature>
<evidence type="ECO:0000256" key="1">
    <source>
        <dbReference type="SAM" id="Coils"/>
    </source>
</evidence>
<sequence>MALTTEGPLSKLVDLALHGPNVEVVNFKYLRILLVEILKIVHVNSKSSLDIIEISGITDDQNCKVESENSSDKTNFNGFKEYFVDDIKRVLENQKSLENRINKLEKDSSMFDFFPSNNEIFNIEESIMLNKKNLTNDNNFLNSQNSNVSQNVNQNLNNNDGALCLTWNTVKTSRRLQVVEEGVDKLFSLMKEVLEQTRKEGSLNDLHTQINQINENTEFKIKQLETQIAEIHENDNWTKELNKINDDRELKITQLETIVAELQDDDKLTKKLNSIDDKFTIELLKIQEEIKSDHKSRFGNLNNTEIKDIIEKIHSLHKSSGNFNDVFTTCNDFKNPIHDSNGDLEVIKNEINEIKSALKQNGVIVSQQQLLSKDQDLLAKSKELKYSDLFKNGFEVKDEEMFLKNNNHEKLVSIQNQTQKNASDILFLQNSLTVLQNVLLSNSANELSEDISENLSDVSKKIVCNTSDSSEKRESITSKNAMENPSQIYKDLSNHLLLLQEEQNKLLRNTENFSKEVREELSREQKEIDVLHKQIEKLNTKIFSKKSLDDEDINSYGRDKNDNEDIRSEIPDKTVLNEKTDLHIFEERYQLIDNCLQDALQRIDTYVKHGISLEDALNKLTEDINSKIDSNTEGKLKKFLEERLKDIQKKCYSLLEDARLDKTNAAGLRKPLGSYSCISCDRTIDVLTSGFMPTVPQKFPSKKTMGPYTSYELDQLRHQKFGTNPTLSDRSCGGQHTTVNNLLYRSQKGLPVDDVLQKDLAFEAKEFSFGDCVVGTDGHIYRGKYQQYPKKSAIHNSRKQGSPPQHVSPSVISSHPKHSVDSKTDEKSHLFVSSRPHSADFTKQTSPVLPPIIQSHKSAEDCRAEVF</sequence>
<reference evidence="4" key="1">
    <citation type="submission" date="2025-05" db="UniProtKB">
        <authorList>
            <consortium name="RefSeq"/>
        </authorList>
    </citation>
    <scope>NUCLEOTIDE SEQUENCE [LARGE SCALE GENOMIC DNA]</scope>
</reference>
<evidence type="ECO:0000313" key="4">
    <source>
        <dbReference type="Proteomes" id="UP001652625"/>
    </source>
</evidence>
<keyword evidence="1" id="KW-0175">Coiled coil</keyword>
<feature type="compositionally biased region" description="Basic and acidic residues" evidence="2">
    <location>
        <begin position="818"/>
        <end position="829"/>
    </location>
</feature>
<feature type="coiled-coil region" evidence="1">
    <location>
        <begin position="214"/>
        <end position="265"/>
    </location>
</feature>
<organism evidence="4 5">
    <name type="scientific">Hydra vulgaris</name>
    <name type="common">Hydra</name>
    <name type="synonym">Hydra attenuata</name>
    <dbReference type="NCBI Taxonomy" id="6087"/>
    <lineage>
        <taxon>Eukaryota</taxon>
        <taxon>Metazoa</taxon>
        <taxon>Cnidaria</taxon>
        <taxon>Hydrozoa</taxon>
        <taxon>Hydroidolina</taxon>
        <taxon>Anthoathecata</taxon>
        <taxon>Aplanulata</taxon>
        <taxon>Hydridae</taxon>
        <taxon>Hydra</taxon>
    </lineage>
</organism>
<feature type="compositionally biased region" description="Polar residues" evidence="2">
    <location>
        <begin position="799"/>
        <end position="813"/>
    </location>
</feature>
<feature type="coiled-coil region" evidence="1">
    <location>
        <begin position="489"/>
        <end position="541"/>
    </location>
</feature>
<dbReference type="Proteomes" id="UP001652625">
    <property type="component" value="Chromosome 01"/>
</dbReference>
<evidence type="ECO:0000259" key="3">
    <source>
        <dbReference type="Pfam" id="PF16043"/>
    </source>
</evidence>
<evidence type="ECO:0000313" key="5">
    <source>
        <dbReference type="RefSeq" id="XP_065644339.1"/>
    </source>
</evidence>
<keyword evidence="4" id="KW-1185">Reference proteome</keyword>
<reference evidence="5" key="2">
    <citation type="submission" date="2025-08" db="UniProtKB">
        <authorList>
            <consortium name="RefSeq"/>
        </authorList>
    </citation>
    <scope>IDENTIFICATION</scope>
</reference>
<dbReference type="InterPro" id="IPR032013">
    <property type="entry name" value="DUF4795"/>
</dbReference>
<evidence type="ECO:0000256" key="2">
    <source>
        <dbReference type="SAM" id="MobiDB-lite"/>
    </source>
</evidence>
<name>A0ABM4B678_HYDVU</name>
<gene>
    <name evidence="5" type="primary">LOC100200567</name>
</gene>
<feature type="domain" description="DUF4795" evidence="3">
    <location>
        <begin position="488"/>
        <end position="708"/>
    </location>
</feature>
<dbReference type="GeneID" id="100200567"/>
<dbReference type="RefSeq" id="XP_065644339.1">
    <property type="nucleotide sequence ID" value="XM_065788267.1"/>
</dbReference>
<proteinExistence type="predicted"/>
<dbReference type="Pfam" id="PF16043">
    <property type="entry name" value="DUF4795"/>
    <property type="match status" value="1"/>
</dbReference>
<accession>A0ABM4B678</accession>